<dbReference type="GO" id="GO:0016787">
    <property type="term" value="F:hydrolase activity"/>
    <property type="evidence" value="ECO:0007669"/>
    <property type="project" value="UniProtKB-KW"/>
</dbReference>
<feature type="domain" description="Metallo-beta-lactamase" evidence="1">
    <location>
        <begin position="42"/>
        <end position="190"/>
    </location>
</feature>
<dbReference type="Gene3D" id="3.60.15.10">
    <property type="entry name" value="Ribonuclease Z/Hydroxyacylglutathione hydrolase-like"/>
    <property type="match status" value="1"/>
</dbReference>
<dbReference type="InterPro" id="IPR052533">
    <property type="entry name" value="WalJ/YycJ-like"/>
</dbReference>
<dbReference type="PANTHER" id="PTHR47619:SF1">
    <property type="entry name" value="EXODEOXYRIBONUCLEASE WALJ"/>
    <property type="match status" value="1"/>
</dbReference>
<dbReference type="SUPFAM" id="SSF56281">
    <property type="entry name" value="Metallo-hydrolase/oxidoreductase"/>
    <property type="match status" value="1"/>
</dbReference>
<keyword evidence="2" id="KW-0378">Hydrolase</keyword>
<evidence type="ECO:0000259" key="1">
    <source>
        <dbReference type="Pfam" id="PF12706"/>
    </source>
</evidence>
<dbReference type="RefSeq" id="WP_128713553.1">
    <property type="nucleotide sequence ID" value="NZ_SRYD01000024.1"/>
</dbReference>
<dbReference type="AlphaFoldDB" id="A0A4S2FXK6"/>
<dbReference type="InterPro" id="IPR036866">
    <property type="entry name" value="RibonucZ/Hydroxyglut_hydro"/>
</dbReference>
<dbReference type="PANTHER" id="PTHR47619">
    <property type="entry name" value="METALLO-HYDROLASE YYCJ-RELATED"/>
    <property type="match status" value="1"/>
</dbReference>
<evidence type="ECO:0000313" key="2">
    <source>
        <dbReference type="EMBL" id="TGY74207.1"/>
    </source>
</evidence>
<proteinExistence type="predicted"/>
<protein>
    <submittedName>
        <fullName evidence="2">MBL fold metallo-hydrolase</fullName>
    </submittedName>
</protein>
<accession>A0A4S2FXK6</accession>
<comment type="caution">
    <text evidence="2">The sequence shown here is derived from an EMBL/GenBank/DDBJ whole genome shotgun (WGS) entry which is preliminary data.</text>
</comment>
<dbReference type="EMBL" id="SRYD01000024">
    <property type="protein sequence ID" value="TGY74207.1"/>
    <property type="molecule type" value="Genomic_DNA"/>
</dbReference>
<dbReference type="Proteomes" id="UP000306630">
    <property type="component" value="Unassembled WGS sequence"/>
</dbReference>
<evidence type="ECO:0000313" key="3">
    <source>
        <dbReference type="Proteomes" id="UP000306630"/>
    </source>
</evidence>
<dbReference type="InterPro" id="IPR001279">
    <property type="entry name" value="Metallo-B-lactamas"/>
</dbReference>
<organism evidence="2 3">
    <name type="scientific">Muribaculum intestinale</name>
    <dbReference type="NCBI Taxonomy" id="1796646"/>
    <lineage>
        <taxon>Bacteria</taxon>
        <taxon>Pseudomonadati</taxon>
        <taxon>Bacteroidota</taxon>
        <taxon>Bacteroidia</taxon>
        <taxon>Bacteroidales</taxon>
        <taxon>Muribaculaceae</taxon>
        <taxon>Muribaculum</taxon>
    </lineage>
</organism>
<gene>
    <name evidence="2" type="ORF">E5333_07215</name>
</gene>
<reference evidence="2 3" key="1">
    <citation type="submission" date="2019-04" db="EMBL/GenBank/DDBJ databases">
        <title>Microbes associate with the intestines of laboratory mice.</title>
        <authorList>
            <person name="Navarre W."/>
            <person name="Wong E."/>
            <person name="Huang K."/>
            <person name="Tropini C."/>
            <person name="Ng K."/>
            <person name="Yu B."/>
        </authorList>
    </citation>
    <scope>NUCLEOTIDE SEQUENCE [LARGE SCALE GENOMIC DNA]</scope>
    <source>
        <strain evidence="2 3">NM06_A21</strain>
    </source>
</reference>
<name>A0A4S2FXK6_9BACT</name>
<dbReference type="Pfam" id="PF12706">
    <property type="entry name" value="Lactamase_B_2"/>
    <property type="match status" value="1"/>
</dbReference>
<sequence length="246" mass="27517">MKLICLGSSSHGNCYILKASNEVLIIECGLPMIEVKKALKFDISNIAGCIVSHQHRDHSKYLPEFLKCGIRVLALEDVFNSFPTLKNRVFCKNIEPMHGYKVGGFKVYALPVVHDVPCLGFVIEHSEMGKLLFITDTMMLEYRIAGLSHIMLEANYSDELLEDAISNGRTLSSTRERLLESHMEIKTTEQILLSSDLKAVNEVVLLHLSGRHADAEQFRTRIAKAVGKPVYVANSGIEINVSKLPY</sequence>